<evidence type="ECO:0000256" key="1">
    <source>
        <dbReference type="SAM" id="MobiDB-lite"/>
    </source>
</evidence>
<feature type="region of interest" description="Disordered" evidence="1">
    <location>
        <begin position="1334"/>
        <end position="1359"/>
    </location>
</feature>
<dbReference type="RefSeq" id="WP_146443316.1">
    <property type="nucleotide sequence ID" value="NZ_SJPR01000001.1"/>
</dbReference>
<comment type="caution">
    <text evidence="2">The sequence shown here is derived from an EMBL/GenBank/DDBJ whole genome shotgun (WGS) entry which is preliminary data.</text>
</comment>
<dbReference type="OrthoDB" id="220607at2"/>
<accession>A0A5C6ALK1</accession>
<reference evidence="2 3" key="1">
    <citation type="submission" date="2019-02" db="EMBL/GenBank/DDBJ databases">
        <title>Deep-cultivation of Planctomycetes and their phenomic and genomic characterization uncovers novel biology.</title>
        <authorList>
            <person name="Wiegand S."/>
            <person name="Jogler M."/>
            <person name="Boedeker C."/>
            <person name="Pinto D."/>
            <person name="Vollmers J."/>
            <person name="Rivas-Marin E."/>
            <person name="Kohn T."/>
            <person name="Peeters S.H."/>
            <person name="Heuer A."/>
            <person name="Rast P."/>
            <person name="Oberbeckmann S."/>
            <person name="Bunk B."/>
            <person name="Jeske O."/>
            <person name="Meyerdierks A."/>
            <person name="Storesund J.E."/>
            <person name="Kallscheuer N."/>
            <person name="Luecker S."/>
            <person name="Lage O.M."/>
            <person name="Pohl T."/>
            <person name="Merkel B.J."/>
            <person name="Hornburger P."/>
            <person name="Mueller R.-W."/>
            <person name="Bruemmer F."/>
            <person name="Labrenz M."/>
            <person name="Spormann A.M."/>
            <person name="Op Den Camp H."/>
            <person name="Overmann J."/>
            <person name="Amann R."/>
            <person name="Jetten M.S.M."/>
            <person name="Mascher T."/>
            <person name="Medema M.H."/>
            <person name="Devos D.P."/>
            <person name="Kaster A.-K."/>
            <person name="Ovreas L."/>
            <person name="Rohde M."/>
            <person name="Galperin M.Y."/>
            <person name="Jogler C."/>
        </authorList>
    </citation>
    <scope>NUCLEOTIDE SEQUENCE [LARGE SCALE GENOMIC DNA]</scope>
    <source>
        <strain evidence="2 3">Pla108</strain>
    </source>
</reference>
<protein>
    <submittedName>
        <fullName evidence="2">Uncharacterized protein</fullName>
    </submittedName>
</protein>
<evidence type="ECO:0000313" key="3">
    <source>
        <dbReference type="Proteomes" id="UP000317421"/>
    </source>
</evidence>
<organism evidence="2 3">
    <name type="scientific">Botrimarina colliarenosi</name>
    <dbReference type="NCBI Taxonomy" id="2528001"/>
    <lineage>
        <taxon>Bacteria</taxon>
        <taxon>Pseudomonadati</taxon>
        <taxon>Planctomycetota</taxon>
        <taxon>Planctomycetia</taxon>
        <taxon>Pirellulales</taxon>
        <taxon>Lacipirellulaceae</taxon>
        <taxon>Botrimarina</taxon>
    </lineage>
</organism>
<sequence length="1375" mass="153315">MTAQPDDPRERRAQSEREVLGYLNFSSGATDGGFLTAVNELFALEESVAANAGPAPVDRVLSNLAHRLETLRAEGKAFADAEQALGVLRLTGQFRQVYSRFHADLLWGREDHELWRPFFLGRVFEAILSQGAPWDDAALNAARDRLDDYIGYRPIAVLETDQKIEPYRHEWIRPIPLYIAQAGVAHGRRHDLIVRTLKVLRETDDGILRAAYFDPDHLDELALDPRAYDFDHPAHKRPNHHFGLWDPNHIDSSGYYRRFVLQPVVLDALCARVEQDAGDRPDGSFARDELLDEAAAVLAGTILMASGVSGSGPTAHSGEETLATLLPQIAAYRDRFYADLLSRVGGDHGERLRREAERLHQPFAGARQHLNQAIARRRAEQLQRVRLARVYARMGAANSALEQANEVRVASSRILCKIYCKLTAGHQALDAHDLAVTAELTPEIEDLLERGIECGALVDPWNVVGFGGNYSLFPSIENTIHDYRVDDLIQVVEQLLGLCARAWSEAAAVDDSEYERFFSTTLERIAIWWDQFATPMVSGVRRLLAKEVEVSTNLVAGALNAWHKAGAAAGDIAFWGMFVDQFDSPKAFQQVVEALLEKGDLVASMALLMRWVCQVDLTPLDDGDASFHPLAERWLRLVEKRGEETGEDQWPLVAKFFAHLEANAEELWDAPRFELGMRRDDDDDDSLLDELLGDDEDDDDDDLFGFGDEDPDFEGSEFDPDDEFDDEEDDDLGLFGAAYDGVIFEDSSDDGVEGALFEPDGDETRLEFEDEAERLEGRLAFLNTVSRLWKHAAVVWGVRGAASDGRAETIASWRRMATQRGGQLTQLLESVHTHRLPQPMGDHESMVEYDRLRTIKDAIVEGVITTCVEAADAARLLRAAAGAMAADDPAHSDPIHSDPAQPDTNNPDAASPDTPKAVGAAVGVLRAVLLADADGVRHHWPQLSNALAGEELLYIPISRGGDPRKIVRVRVLHRLISDLLAWMPRLGLIRETTRLLEVAQGMETDHPVGRGAVTEYDRLFEAGYASIVRCLVASSESWRITERVEEAGDDAADVMLVEALQDLTEAELGRWLAHSKTVRLSVVERLGDPREWERFVRFVEEFGEDLFTQRFLTLSNLRAILHQKVGVWLDNLREEPPADAPKLVEAIDAGIGREEAIRHLTVAIEAVVENYAVYRDYNATTTQSDHGEMLHALVDFLRLKNAYDRVAWNLKPVALAHRILVESGRSTAAALWRSAVEERTREAADQHQRGLEQLAQRYGMRLPTVSQRLAERFVRPLTIDLLRSLVGPAMGADAAVDPSEAFASLEIEVAMLLAEAGGAGLDLPDWVEALEEEAEQQQRLLRRGEDEADDPLRRIEQAHLSWDETQRQLGVEDEA</sequence>
<dbReference type="EMBL" id="SJPR01000001">
    <property type="protein sequence ID" value="TWT99911.1"/>
    <property type="molecule type" value="Genomic_DNA"/>
</dbReference>
<feature type="compositionally biased region" description="Basic and acidic residues" evidence="1">
    <location>
        <begin position="1342"/>
        <end position="1359"/>
    </location>
</feature>
<proteinExistence type="predicted"/>
<evidence type="ECO:0000313" key="2">
    <source>
        <dbReference type="EMBL" id="TWT99911.1"/>
    </source>
</evidence>
<feature type="region of interest" description="Disordered" evidence="1">
    <location>
        <begin position="887"/>
        <end position="916"/>
    </location>
</feature>
<name>A0A5C6ALK1_9BACT</name>
<dbReference type="Proteomes" id="UP000317421">
    <property type="component" value="Unassembled WGS sequence"/>
</dbReference>
<keyword evidence="3" id="KW-1185">Reference proteome</keyword>
<feature type="region of interest" description="Disordered" evidence="1">
    <location>
        <begin position="684"/>
        <end position="727"/>
    </location>
</feature>
<gene>
    <name evidence="2" type="ORF">Pla108_08540</name>
</gene>